<dbReference type="PROSITE" id="PS01094">
    <property type="entry name" value="UPF0076"/>
    <property type="match status" value="1"/>
</dbReference>
<gene>
    <name evidence="2" type="ORF">ACERLL_06540</name>
</gene>
<dbReference type="Proteomes" id="UP001575181">
    <property type="component" value="Unassembled WGS sequence"/>
</dbReference>
<dbReference type="InterPro" id="IPR019897">
    <property type="entry name" value="RidA_CS"/>
</dbReference>
<proteinExistence type="inferred from homology"/>
<evidence type="ECO:0000313" key="2">
    <source>
        <dbReference type="EMBL" id="MFA9460484.1"/>
    </source>
</evidence>
<dbReference type="InterPro" id="IPR006175">
    <property type="entry name" value="YjgF/YER057c/UK114"/>
</dbReference>
<sequence length="132" mass="14384">MYFRENYHTDAAPQAIGPYSQAVRAGDLVFISGQIPLDPMTMELVDGDFRRQVEQVLTNIEAVVSAAGGTLCEVVKVTVFMTDLSKFEVVNEVLDEYFLEPYPARAAVGVAALPKGAEVEMEAIMHVSAEGE</sequence>
<protein>
    <submittedName>
        <fullName evidence="2">RidA family protein</fullName>
    </submittedName>
</protein>
<dbReference type="PANTHER" id="PTHR11803:SF39">
    <property type="entry name" value="2-IMINOBUTANOATE_2-IMINOPROPANOATE DEAMINASE"/>
    <property type="match status" value="1"/>
</dbReference>
<dbReference type="Pfam" id="PF01042">
    <property type="entry name" value="Ribonuc_L-PSP"/>
    <property type="match status" value="1"/>
</dbReference>
<dbReference type="InterPro" id="IPR035959">
    <property type="entry name" value="RutC-like_sf"/>
</dbReference>
<dbReference type="NCBIfam" id="TIGR00004">
    <property type="entry name" value="Rid family detoxifying hydrolase"/>
    <property type="match status" value="1"/>
</dbReference>
<evidence type="ECO:0000256" key="1">
    <source>
        <dbReference type="ARBA" id="ARBA00010552"/>
    </source>
</evidence>
<comment type="caution">
    <text evidence="2">The sequence shown here is derived from an EMBL/GenBank/DDBJ whole genome shotgun (WGS) entry which is preliminary data.</text>
</comment>
<dbReference type="PANTHER" id="PTHR11803">
    <property type="entry name" value="2-IMINOBUTANOATE/2-IMINOPROPANOATE DEAMINASE RIDA"/>
    <property type="match status" value="1"/>
</dbReference>
<comment type="similarity">
    <text evidence="1">Belongs to the RutC family.</text>
</comment>
<organism evidence="2 3">
    <name type="scientific">Thiohalorhabdus methylotrophus</name>
    <dbReference type="NCBI Taxonomy" id="3242694"/>
    <lineage>
        <taxon>Bacteria</taxon>
        <taxon>Pseudomonadati</taxon>
        <taxon>Pseudomonadota</taxon>
        <taxon>Gammaproteobacteria</taxon>
        <taxon>Thiohalorhabdales</taxon>
        <taxon>Thiohalorhabdaceae</taxon>
        <taxon>Thiohalorhabdus</taxon>
    </lineage>
</organism>
<reference evidence="2 3" key="1">
    <citation type="submission" date="2024-08" db="EMBL/GenBank/DDBJ databases">
        <title>Whole-genome sequencing of halo(alkali)philic microorganisms from hypersaline lakes.</title>
        <authorList>
            <person name="Sorokin D.Y."/>
            <person name="Merkel A.Y."/>
            <person name="Messina E."/>
            <person name="Yakimov M."/>
        </authorList>
    </citation>
    <scope>NUCLEOTIDE SEQUENCE [LARGE SCALE GENOMIC DNA]</scope>
    <source>
        <strain evidence="2 3">Cl-TMA</strain>
    </source>
</reference>
<keyword evidence="3" id="KW-1185">Reference proteome</keyword>
<dbReference type="InterPro" id="IPR006056">
    <property type="entry name" value="RidA"/>
</dbReference>
<dbReference type="SUPFAM" id="SSF55298">
    <property type="entry name" value="YjgF-like"/>
    <property type="match status" value="1"/>
</dbReference>
<evidence type="ECO:0000313" key="3">
    <source>
        <dbReference type="Proteomes" id="UP001575181"/>
    </source>
</evidence>
<dbReference type="CDD" id="cd00448">
    <property type="entry name" value="YjgF_YER057c_UK114_family"/>
    <property type="match status" value="1"/>
</dbReference>
<dbReference type="Gene3D" id="3.30.1330.40">
    <property type="entry name" value="RutC-like"/>
    <property type="match status" value="1"/>
</dbReference>
<dbReference type="EMBL" id="JBGUAW010000004">
    <property type="protein sequence ID" value="MFA9460484.1"/>
    <property type="molecule type" value="Genomic_DNA"/>
</dbReference>
<dbReference type="RefSeq" id="WP_373655269.1">
    <property type="nucleotide sequence ID" value="NZ_JBGUAW010000004.1"/>
</dbReference>
<name>A0ABV4TT24_9GAMM</name>
<accession>A0ABV4TT24</accession>